<feature type="region of interest" description="Disordered" evidence="1">
    <location>
        <begin position="1"/>
        <end position="23"/>
    </location>
</feature>
<feature type="transmembrane region" description="Helical" evidence="2">
    <location>
        <begin position="211"/>
        <end position="227"/>
    </location>
</feature>
<dbReference type="PANTHER" id="PTHR36435:SF1">
    <property type="entry name" value="CAAX AMINO TERMINAL PROTEASE FAMILY PROTEIN"/>
    <property type="match status" value="1"/>
</dbReference>
<feature type="transmembrane region" description="Helical" evidence="2">
    <location>
        <begin position="187"/>
        <end position="205"/>
    </location>
</feature>
<dbReference type="GO" id="GO:0080120">
    <property type="term" value="P:CAAX-box protein maturation"/>
    <property type="evidence" value="ECO:0007669"/>
    <property type="project" value="UniProtKB-ARBA"/>
</dbReference>
<keyword evidence="2" id="KW-0812">Transmembrane</keyword>
<feature type="transmembrane region" description="Helical" evidence="2">
    <location>
        <begin position="109"/>
        <end position="128"/>
    </location>
</feature>
<dbReference type="InterPro" id="IPR052710">
    <property type="entry name" value="CAAX_protease"/>
</dbReference>
<sequence length="258" mass="27330">MAPPPPGDPTAAPAAESPPVPAAEPARDHKWGFGAFLFVFAVFVMSAVTINAVIGLAGPDSTDSVAVILIGTMVPTALATLATLLVTWIRGNGPKIDLRLSYNRDDLRVGLKFGLIGLVCTTVAAAIWTRVVGEENATSSLGTLVDNQTMPVVAAVALFLYVWLVGPFMEEIIYRGLLWGALERLQWGRWAVFALTTVIFAVSHLEPLRTSLLLVIGVPIGLARLFSGRLGASVVAHQVNNFTPALAVLLISLGVMHS</sequence>
<dbReference type="EMBL" id="BSSD01000009">
    <property type="protein sequence ID" value="GLW94525.1"/>
    <property type="molecule type" value="Genomic_DNA"/>
</dbReference>
<feature type="transmembrane region" description="Helical" evidence="2">
    <location>
        <begin position="64"/>
        <end position="89"/>
    </location>
</feature>
<name>A0A9W6QTJ5_9PSEU</name>
<feature type="transmembrane region" description="Helical" evidence="2">
    <location>
        <begin position="35"/>
        <end position="58"/>
    </location>
</feature>
<protein>
    <submittedName>
        <fullName evidence="4">Membrane protein</fullName>
    </submittedName>
</protein>
<dbReference type="AlphaFoldDB" id="A0A9W6QTJ5"/>
<gene>
    <name evidence="4" type="ORF">Aglo03_53410</name>
</gene>
<evidence type="ECO:0000313" key="4">
    <source>
        <dbReference type="EMBL" id="GLW94525.1"/>
    </source>
</evidence>
<dbReference type="Proteomes" id="UP001165042">
    <property type="component" value="Unassembled WGS sequence"/>
</dbReference>
<keyword evidence="5" id="KW-1185">Reference proteome</keyword>
<dbReference type="InterPro" id="IPR003675">
    <property type="entry name" value="Rce1/LyrA-like_dom"/>
</dbReference>
<dbReference type="RefSeq" id="WP_285612585.1">
    <property type="nucleotide sequence ID" value="NZ_BSSD01000009.1"/>
</dbReference>
<feature type="transmembrane region" description="Helical" evidence="2">
    <location>
        <begin position="239"/>
        <end position="257"/>
    </location>
</feature>
<organism evidence="4 5">
    <name type="scientific">Actinokineospora globicatena</name>
    <dbReference type="NCBI Taxonomy" id="103729"/>
    <lineage>
        <taxon>Bacteria</taxon>
        <taxon>Bacillati</taxon>
        <taxon>Actinomycetota</taxon>
        <taxon>Actinomycetes</taxon>
        <taxon>Pseudonocardiales</taxon>
        <taxon>Pseudonocardiaceae</taxon>
        <taxon>Actinokineospora</taxon>
    </lineage>
</organism>
<dbReference type="PANTHER" id="PTHR36435">
    <property type="entry name" value="SLR1288 PROTEIN"/>
    <property type="match status" value="1"/>
</dbReference>
<dbReference type="Pfam" id="PF02517">
    <property type="entry name" value="Rce1-like"/>
    <property type="match status" value="1"/>
</dbReference>
<feature type="domain" description="CAAX prenyl protease 2/Lysostaphin resistance protein A-like" evidence="3">
    <location>
        <begin position="155"/>
        <end position="242"/>
    </location>
</feature>
<keyword evidence="2" id="KW-1133">Transmembrane helix</keyword>
<feature type="transmembrane region" description="Helical" evidence="2">
    <location>
        <begin position="148"/>
        <end position="166"/>
    </location>
</feature>
<evidence type="ECO:0000256" key="2">
    <source>
        <dbReference type="SAM" id="Phobius"/>
    </source>
</evidence>
<accession>A0A9W6QTJ5</accession>
<evidence type="ECO:0000259" key="3">
    <source>
        <dbReference type="Pfam" id="PF02517"/>
    </source>
</evidence>
<evidence type="ECO:0000313" key="5">
    <source>
        <dbReference type="Proteomes" id="UP001165042"/>
    </source>
</evidence>
<reference evidence="4" key="1">
    <citation type="submission" date="2023-02" db="EMBL/GenBank/DDBJ databases">
        <title>Actinokineospora globicatena NBRC 15670.</title>
        <authorList>
            <person name="Ichikawa N."/>
            <person name="Sato H."/>
            <person name="Tonouchi N."/>
        </authorList>
    </citation>
    <scope>NUCLEOTIDE SEQUENCE</scope>
    <source>
        <strain evidence="4">NBRC 15670</strain>
    </source>
</reference>
<proteinExistence type="predicted"/>
<keyword evidence="2" id="KW-0472">Membrane</keyword>
<dbReference type="GO" id="GO:0004175">
    <property type="term" value="F:endopeptidase activity"/>
    <property type="evidence" value="ECO:0007669"/>
    <property type="project" value="UniProtKB-ARBA"/>
</dbReference>
<comment type="caution">
    <text evidence="4">The sequence shown here is derived from an EMBL/GenBank/DDBJ whole genome shotgun (WGS) entry which is preliminary data.</text>
</comment>
<evidence type="ECO:0000256" key="1">
    <source>
        <dbReference type="SAM" id="MobiDB-lite"/>
    </source>
</evidence>